<evidence type="ECO:0000313" key="3">
    <source>
        <dbReference type="Proteomes" id="UP000620139"/>
    </source>
</evidence>
<name>A0A931IWT9_9BURK</name>
<evidence type="ECO:0000313" key="2">
    <source>
        <dbReference type="EMBL" id="MBH9552088.1"/>
    </source>
</evidence>
<keyword evidence="3" id="KW-1185">Reference proteome</keyword>
<proteinExistence type="predicted"/>
<organism evidence="2 3">
    <name type="scientific">Inhella gelatinilytica</name>
    <dbReference type="NCBI Taxonomy" id="2795030"/>
    <lineage>
        <taxon>Bacteria</taxon>
        <taxon>Pseudomonadati</taxon>
        <taxon>Pseudomonadota</taxon>
        <taxon>Betaproteobacteria</taxon>
        <taxon>Burkholderiales</taxon>
        <taxon>Sphaerotilaceae</taxon>
        <taxon>Inhella</taxon>
    </lineage>
</organism>
<feature type="domain" description="DUF2249" evidence="1">
    <location>
        <begin position="6"/>
        <end position="74"/>
    </location>
</feature>
<evidence type="ECO:0000259" key="1">
    <source>
        <dbReference type="Pfam" id="PF10006"/>
    </source>
</evidence>
<dbReference type="RefSeq" id="WP_198099666.1">
    <property type="nucleotide sequence ID" value="NZ_JAEDAL010000001.1"/>
</dbReference>
<dbReference type="EMBL" id="JAEDAL010000001">
    <property type="protein sequence ID" value="MBH9552088.1"/>
    <property type="molecule type" value="Genomic_DNA"/>
</dbReference>
<dbReference type="AlphaFoldDB" id="A0A931IWT9"/>
<sequence length="96" mass="10571">MKADLMDLREAPLAHRHRPLFAAFDGMPLGRALELTDSRELESLRELFDATRPTCFAWKELESGPGLWRARIVKTPGEAGCAGCTCQCQGARLAAL</sequence>
<reference evidence="2" key="1">
    <citation type="submission" date="2020-12" db="EMBL/GenBank/DDBJ databases">
        <title>The genome sequence of Inhella sp. 4Y17.</title>
        <authorList>
            <person name="Liu Y."/>
        </authorList>
    </citation>
    <scope>NUCLEOTIDE SEQUENCE</scope>
    <source>
        <strain evidence="2">4Y10</strain>
    </source>
</reference>
<protein>
    <submittedName>
        <fullName evidence="2">DUF2249 domain-containing protein</fullName>
    </submittedName>
</protein>
<dbReference type="Pfam" id="PF10006">
    <property type="entry name" value="DUF2249"/>
    <property type="match status" value="1"/>
</dbReference>
<accession>A0A931IWT9</accession>
<dbReference type="InterPro" id="IPR018720">
    <property type="entry name" value="DUF2249"/>
</dbReference>
<comment type="caution">
    <text evidence="2">The sequence shown here is derived from an EMBL/GenBank/DDBJ whole genome shotgun (WGS) entry which is preliminary data.</text>
</comment>
<gene>
    <name evidence="2" type="ORF">I7X43_04410</name>
</gene>
<dbReference type="Proteomes" id="UP000620139">
    <property type="component" value="Unassembled WGS sequence"/>
</dbReference>